<dbReference type="PROSITE" id="PS50089">
    <property type="entry name" value="ZF_RING_2"/>
    <property type="match status" value="1"/>
</dbReference>
<feature type="region of interest" description="Disordered" evidence="4">
    <location>
        <begin position="490"/>
        <end position="556"/>
    </location>
</feature>
<evidence type="ECO:0000313" key="10">
    <source>
        <dbReference type="WBParaSite" id="BXY_0608400.1"/>
    </source>
</evidence>
<dbReference type="Proteomes" id="UP000582659">
    <property type="component" value="Unassembled WGS sequence"/>
</dbReference>
<dbReference type="InterPro" id="IPR013083">
    <property type="entry name" value="Znf_RING/FYVE/PHD"/>
</dbReference>
<dbReference type="SUPFAM" id="SSF57850">
    <property type="entry name" value="RING/U-box"/>
    <property type="match status" value="1"/>
</dbReference>
<accession>A0A1I7RZB4</accession>
<evidence type="ECO:0000313" key="6">
    <source>
        <dbReference type="EMBL" id="CAD5220469.1"/>
    </source>
</evidence>
<dbReference type="Gene3D" id="3.30.40.10">
    <property type="entry name" value="Zinc/RING finger domain, C3HC4 (zinc finger)"/>
    <property type="match status" value="1"/>
</dbReference>
<evidence type="ECO:0000256" key="3">
    <source>
        <dbReference type="PROSITE-ProRule" id="PRU00175"/>
    </source>
</evidence>
<proteinExistence type="predicted"/>
<sequence>MTDDTNDCMECQPSTSKENLSMEKDMTTCSLCQDVYVDPCRIQCCGKLYCRLCLVSRLVAQPSCPACSTSCPATGFGKWILPDSTMHLFVLNSLPLESAVAYNNKLKFCNELQVKGKLRNIELELAARSMVKWADHVMLESDGRNIELRIRVDAKVLKPDQSHEEPLYIEDEAMVFVVEYNMQARVLREFLKERIVKDENVVINIYTKEGLQIEDSAMMHQILLDSGRSDDGRVWIFCDFVWKPLSELIEDMPVLEKECYETEAPTLKSMLEEPVLDRNNMTPEVVKMNNDQMKVLQRADSQNLVDQIKRNSFGNSLPRPEDFQPLLSAAEAPLPQFTANQTPPKTNGVNVANHPVLAAQLQQPSFSLSPQGKKRPAQSPMNGGKPAKIMNSTANLHNPLIKSALEGPTMSTGPALQVKAEPGKPVTPASASNGFGMVVNQARAMAPGMTVSQAMAMSKNMASNKGNGIKNGQNPFLLGALKGVPALNMQNKASSMNPSTGQAGSSHSPVGNLSNGMPMLSLPSPSPFHSASSTPSLASPTVRKHTTSTPSPMSASPNANMALFQQMLSQQMPNFAAFNPIMLGQLQLPQLYQQNLQALMQNAQFPGSIFPPQLQKPKKSATVQPIVRSEASVDNDKLWQMYNSTDECKKTINQTNVAVSINQPGSL</sequence>
<keyword evidence="2" id="KW-0862">Zinc</keyword>
<protein>
    <submittedName>
        <fullName evidence="6">(pine wood nematode) hypothetical protein</fullName>
    </submittedName>
    <submittedName>
        <fullName evidence="10">RING-type domain-containing protein</fullName>
    </submittedName>
</protein>
<keyword evidence="1 3" id="KW-0863">Zinc-finger</keyword>
<dbReference type="EMBL" id="CAJFCV020000003">
    <property type="protein sequence ID" value="CAG9106650.1"/>
    <property type="molecule type" value="Genomic_DNA"/>
</dbReference>
<dbReference type="EMBL" id="CAJFDI010000003">
    <property type="protein sequence ID" value="CAD5220469.1"/>
    <property type="molecule type" value="Genomic_DNA"/>
</dbReference>
<dbReference type="OrthoDB" id="654191at2759"/>
<evidence type="ECO:0000313" key="9">
    <source>
        <dbReference type="Proteomes" id="UP000659654"/>
    </source>
</evidence>
<gene>
    <name evidence="6" type="ORF">BXYJ_LOCUS6194</name>
</gene>
<reference evidence="10" key="1">
    <citation type="submission" date="2016-11" db="UniProtKB">
        <authorList>
            <consortium name="WormBaseParasite"/>
        </authorList>
    </citation>
    <scope>IDENTIFICATION</scope>
</reference>
<feature type="domain" description="RING-type" evidence="5">
    <location>
        <begin position="29"/>
        <end position="68"/>
    </location>
</feature>
<name>A0A1I7RZB4_BURXY</name>
<evidence type="ECO:0000256" key="4">
    <source>
        <dbReference type="SAM" id="MobiDB-lite"/>
    </source>
</evidence>
<dbReference type="WBParaSite" id="BXY_0608400.1">
    <property type="protein sequence ID" value="BXY_0608400.1"/>
    <property type="gene ID" value="BXY_0608400"/>
</dbReference>
<organism evidence="8 10">
    <name type="scientific">Bursaphelenchus xylophilus</name>
    <name type="common">Pinewood nematode worm</name>
    <name type="synonym">Aphelenchoides xylophilus</name>
    <dbReference type="NCBI Taxonomy" id="6326"/>
    <lineage>
        <taxon>Eukaryota</taxon>
        <taxon>Metazoa</taxon>
        <taxon>Ecdysozoa</taxon>
        <taxon>Nematoda</taxon>
        <taxon>Chromadorea</taxon>
        <taxon>Rhabditida</taxon>
        <taxon>Tylenchina</taxon>
        <taxon>Tylenchomorpha</taxon>
        <taxon>Aphelenchoidea</taxon>
        <taxon>Aphelenchoididae</taxon>
        <taxon>Bursaphelenchus</taxon>
    </lineage>
</organism>
<keyword evidence="9" id="KW-1185">Reference proteome</keyword>
<reference evidence="7" key="2">
    <citation type="submission" date="2020-08" db="EMBL/GenBank/DDBJ databases">
        <authorList>
            <person name="Kikuchi T."/>
        </authorList>
    </citation>
    <scope>NUCLEOTIDE SEQUENCE</scope>
    <source>
        <strain evidence="6">Ka4C1</strain>
    </source>
</reference>
<evidence type="ECO:0000313" key="8">
    <source>
        <dbReference type="Proteomes" id="UP000095284"/>
    </source>
</evidence>
<evidence type="ECO:0000256" key="1">
    <source>
        <dbReference type="ARBA" id="ARBA00022771"/>
    </source>
</evidence>
<evidence type="ECO:0000313" key="7">
    <source>
        <dbReference type="EMBL" id="CAG9106650.1"/>
    </source>
</evidence>
<feature type="compositionally biased region" description="Low complexity" evidence="4">
    <location>
        <begin position="513"/>
        <end position="556"/>
    </location>
</feature>
<dbReference type="InterPro" id="IPR001841">
    <property type="entry name" value="Znf_RING"/>
</dbReference>
<keyword evidence="1 3" id="KW-0479">Metal-binding</keyword>
<dbReference type="GO" id="GO:0008270">
    <property type="term" value="F:zinc ion binding"/>
    <property type="evidence" value="ECO:0007669"/>
    <property type="project" value="UniProtKB-KW"/>
</dbReference>
<dbReference type="Proteomes" id="UP000095284">
    <property type="component" value="Unplaced"/>
</dbReference>
<dbReference type="AlphaFoldDB" id="A0A1I7RZB4"/>
<dbReference type="Proteomes" id="UP000659654">
    <property type="component" value="Unassembled WGS sequence"/>
</dbReference>
<feature type="region of interest" description="Disordered" evidence="4">
    <location>
        <begin position="364"/>
        <end position="383"/>
    </location>
</feature>
<feature type="compositionally biased region" description="Polar residues" evidence="4">
    <location>
        <begin position="490"/>
        <end position="512"/>
    </location>
</feature>
<evidence type="ECO:0000259" key="5">
    <source>
        <dbReference type="PROSITE" id="PS50089"/>
    </source>
</evidence>
<evidence type="ECO:0000256" key="2">
    <source>
        <dbReference type="ARBA" id="ARBA00022833"/>
    </source>
</evidence>